<evidence type="ECO:0000313" key="4">
    <source>
        <dbReference type="EMBL" id="CUI61565.1"/>
    </source>
</evidence>
<dbReference type="Gene3D" id="2.60.120.620">
    <property type="entry name" value="q2cbj1_9rhob like domain"/>
    <property type="match status" value="1"/>
</dbReference>
<gene>
    <name evidence="3" type="ORF">BBN53_01165</name>
    <name evidence="4" type="ORF">ERS370011_01416</name>
</gene>
<dbReference type="GO" id="GO:0016491">
    <property type="term" value="F:oxidoreductase activity"/>
    <property type="evidence" value="ECO:0007669"/>
    <property type="project" value="UniProtKB-KW"/>
</dbReference>
<dbReference type="Proteomes" id="UP000053096">
    <property type="component" value="Unassembled WGS sequence"/>
</dbReference>
<protein>
    <submittedName>
        <fullName evidence="3">Proline hydroxylase</fullName>
    </submittedName>
    <submittedName>
        <fullName evidence="4">Uncharacterized protein conserved in bacteria (DUF2086)</fullName>
    </submittedName>
</protein>
<evidence type="ECO:0000313" key="3">
    <source>
        <dbReference type="EMBL" id="ANY14617.1"/>
    </source>
</evidence>
<reference evidence="3 6" key="2">
    <citation type="submission" date="2016-07" db="EMBL/GenBank/DDBJ databases">
        <title>Complete genome sequences of Bordetella pseudohinzii.</title>
        <authorList>
            <person name="Spilker T."/>
            <person name="Darrah R."/>
            <person name="LiPuma J.J."/>
        </authorList>
    </citation>
    <scope>NUCLEOTIDE SEQUENCE [LARGE SCALE GENOMIC DNA]</scope>
    <source>
        <strain evidence="3 6">HI4681</strain>
    </source>
</reference>
<dbReference type="InterPro" id="IPR018655">
    <property type="entry name" value="DUF2086"/>
</dbReference>
<evidence type="ECO:0000313" key="6">
    <source>
        <dbReference type="Proteomes" id="UP000092950"/>
    </source>
</evidence>
<feature type="domain" description="Fe2OG dioxygenase" evidence="2">
    <location>
        <begin position="128"/>
        <end position="241"/>
    </location>
</feature>
<dbReference type="Pfam" id="PF09859">
    <property type="entry name" value="Oxygenase-NA"/>
    <property type="match status" value="1"/>
</dbReference>
<dbReference type="EMBL" id="CYTV01000003">
    <property type="protein sequence ID" value="CUI61565.1"/>
    <property type="molecule type" value="Genomic_DNA"/>
</dbReference>
<evidence type="ECO:0000259" key="2">
    <source>
        <dbReference type="PROSITE" id="PS51471"/>
    </source>
</evidence>
<name>A0A0J6C7Y5_9BORD</name>
<dbReference type="InterPro" id="IPR005123">
    <property type="entry name" value="Oxoglu/Fe-dep_dioxygenase_dom"/>
</dbReference>
<keyword evidence="1" id="KW-0560">Oxidoreductase</keyword>
<dbReference type="PROSITE" id="PS51471">
    <property type="entry name" value="FE2OG_OXY"/>
    <property type="match status" value="1"/>
</dbReference>
<dbReference type="KEGG" id="bpdz:BBN53_01165"/>
<accession>A0A0M7E4T1</accession>
<evidence type="ECO:0000313" key="5">
    <source>
        <dbReference type="Proteomes" id="UP000053096"/>
    </source>
</evidence>
<comment type="similarity">
    <text evidence="1">Belongs to the iron/ascorbate-dependent oxidoreductase family.</text>
</comment>
<accession>A0A0J6C7Y5</accession>
<dbReference type="RefSeq" id="WP_043210357.1">
    <property type="nucleotide sequence ID" value="NZ_CAJGUP010000210.1"/>
</dbReference>
<organism evidence="4 5">
    <name type="scientific">Bordetella pseudohinzii</name>
    <dbReference type="NCBI Taxonomy" id="1331258"/>
    <lineage>
        <taxon>Bacteria</taxon>
        <taxon>Pseudomonadati</taxon>
        <taxon>Pseudomonadota</taxon>
        <taxon>Betaproteobacteria</taxon>
        <taxon>Burkholderiales</taxon>
        <taxon>Alcaligenaceae</taxon>
        <taxon>Bordetella</taxon>
    </lineage>
</organism>
<dbReference type="Proteomes" id="UP000092950">
    <property type="component" value="Chromosome"/>
</dbReference>
<keyword evidence="6" id="KW-1185">Reference proteome</keyword>
<dbReference type="AlphaFoldDB" id="A0A0J6C7Y5"/>
<proteinExistence type="inferred from homology"/>
<reference evidence="4 5" key="1">
    <citation type="submission" date="2015-09" db="EMBL/GenBank/DDBJ databases">
        <authorList>
            <person name="Jackson K.R."/>
            <person name="Lunt B.L."/>
            <person name="Fisher J.N.B."/>
            <person name="Gardner A.V."/>
            <person name="Bailey M.E."/>
            <person name="Deus L.M."/>
            <person name="Earl A.S."/>
            <person name="Gibby P.D."/>
            <person name="Hartmann K.A."/>
            <person name="Liu J.E."/>
            <person name="Manci A.M."/>
            <person name="Nielsen D.A."/>
            <person name="Solomon M.B."/>
            <person name="Breakwell D.P."/>
            <person name="Burnett S.H."/>
            <person name="Grose J.H."/>
        </authorList>
    </citation>
    <scope>NUCLEOTIDE SEQUENCE [LARGE SCALE GENOMIC DNA]</scope>
    <source>
        <strain evidence="4 5">2789STDY5608636</strain>
    </source>
</reference>
<keyword evidence="1" id="KW-0479">Metal-binding</keyword>
<sequence>MTADLSRRIDQRLDAQDWAALSQSLDAEGRGILPALLRPGECRQLARAYDAGGGRYRSRVVMARHGFGQGEYQYFAYPLPAALALWRAALYARLAPIARDWARRLGQPADYPEQHADYLARCHRAGQARPTPLILRYGAGDYNCLHQDLYGEEVFPLQCVVLLSTPGVDFEGGEFVMTEQRAGHPPQADVLPLAQGDALVFAVHHRPAAGPRGWHRRAMRHGVAAVRAGQRHTLGIIFHDAS</sequence>
<dbReference type="OrthoDB" id="9781972at2"/>
<keyword evidence="1" id="KW-0408">Iron</keyword>
<dbReference type="EMBL" id="CP016440">
    <property type="protein sequence ID" value="ANY14617.1"/>
    <property type="molecule type" value="Genomic_DNA"/>
</dbReference>
<dbReference type="GO" id="GO:0046872">
    <property type="term" value="F:metal ion binding"/>
    <property type="evidence" value="ECO:0007669"/>
    <property type="project" value="UniProtKB-KW"/>
</dbReference>
<evidence type="ECO:0000256" key="1">
    <source>
        <dbReference type="RuleBase" id="RU003682"/>
    </source>
</evidence>